<keyword evidence="1" id="KW-0805">Transcription regulation</keyword>
<dbReference type="SMART" id="SM00100">
    <property type="entry name" value="cNMP"/>
    <property type="match status" value="1"/>
</dbReference>
<organism evidence="6 7">
    <name type="scientific">Scytonema hofmannii PCC 7110</name>
    <dbReference type="NCBI Taxonomy" id="128403"/>
    <lineage>
        <taxon>Bacteria</taxon>
        <taxon>Bacillati</taxon>
        <taxon>Cyanobacteriota</taxon>
        <taxon>Cyanophyceae</taxon>
        <taxon>Nostocales</taxon>
        <taxon>Scytonemataceae</taxon>
        <taxon>Scytonema</taxon>
    </lineage>
</organism>
<dbReference type="SMART" id="SM00419">
    <property type="entry name" value="HTH_CRP"/>
    <property type="match status" value="1"/>
</dbReference>
<dbReference type="PANTHER" id="PTHR24567">
    <property type="entry name" value="CRP FAMILY TRANSCRIPTIONAL REGULATORY PROTEIN"/>
    <property type="match status" value="1"/>
</dbReference>
<sequence length="204" mass="22946">MDLLTLNSLPEELRDAVVHHDLSTGETLFQQGDPASSFFIVETGRIKLMRYTSDDKVVTFQVAEQGNSLGEIALFFQTYPCTAVAEVASRAIAYPKEPLLSAIYANPELAEDFMAMLVQKIQDLKLRIELRDIRAAHERLLRYLRYLAQSDEQNIVNVDRPLKEIAADLGLTPETLSRALARLEREGKIARTRLQITLQQSSAA</sequence>
<dbReference type="PANTHER" id="PTHR24567:SF74">
    <property type="entry name" value="HTH-TYPE TRANSCRIPTIONAL REGULATOR ARCR"/>
    <property type="match status" value="1"/>
</dbReference>
<reference evidence="6 7" key="1">
    <citation type="journal article" date="2013" name="Genome Biol. Evol.">
        <title>Genomes of Stigonematalean cyanobacteria (subsection V) and the evolution of oxygenic photosynthesis from prokaryotes to plastids.</title>
        <authorList>
            <person name="Dagan T."/>
            <person name="Roettger M."/>
            <person name="Stucken K."/>
            <person name="Landan G."/>
            <person name="Koch R."/>
            <person name="Major P."/>
            <person name="Gould S.B."/>
            <person name="Goremykin V.V."/>
            <person name="Rippka R."/>
            <person name="Tandeau de Marsac N."/>
            <person name="Gugger M."/>
            <person name="Lockhart P.J."/>
            <person name="Allen J.F."/>
            <person name="Brune I."/>
            <person name="Maus I."/>
            <person name="Puhler A."/>
            <person name="Martin W.F."/>
        </authorList>
    </citation>
    <scope>NUCLEOTIDE SEQUENCE [LARGE SCALE GENOMIC DNA]</scope>
    <source>
        <strain evidence="6 7">PCC 7110</strain>
    </source>
</reference>
<dbReference type="GO" id="GO:0003700">
    <property type="term" value="F:DNA-binding transcription factor activity"/>
    <property type="evidence" value="ECO:0007669"/>
    <property type="project" value="TreeGrafter"/>
</dbReference>
<dbReference type="Pfam" id="PF13545">
    <property type="entry name" value="HTH_Crp_2"/>
    <property type="match status" value="1"/>
</dbReference>
<evidence type="ECO:0000313" key="7">
    <source>
        <dbReference type="Proteomes" id="UP000076925"/>
    </source>
</evidence>
<dbReference type="InterPro" id="IPR012318">
    <property type="entry name" value="HTH_CRP"/>
</dbReference>
<evidence type="ECO:0008006" key="8">
    <source>
        <dbReference type="Google" id="ProtNLM"/>
    </source>
</evidence>
<proteinExistence type="predicted"/>
<dbReference type="CDD" id="cd00038">
    <property type="entry name" value="CAP_ED"/>
    <property type="match status" value="1"/>
</dbReference>
<dbReference type="Proteomes" id="UP000076925">
    <property type="component" value="Unassembled WGS sequence"/>
</dbReference>
<dbReference type="InterPro" id="IPR050397">
    <property type="entry name" value="Env_Response_Regulators"/>
</dbReference>
<gene>
    <name evidence="6" type="ORF">WA1_28785</name>
</gene>
<dbReference type="SUPFAM" id="SSF51206">
    <property type="entry name" value="cAMP-binding domain-like"/>
    <property type="match status" value="1"/>
</dbReference>
<dbReference type="PROSITE" id="PS50042">
    <property type="entry name" value="CNMP_BINDING_3"/>
    <property type="match status" value="1"/>
</dbReference>
<name>A0A139X5H1_9CYAN</name>
<dbReference type="OrthoDB" id="571714at2"/>
<evidence type="ECO:0000256" key="3">
    <source>
        <dbReference type="ARBA" id="ARBA00023163"/>
    </source>
</evidence>
<dbReference type="Gene3D" id="2.60.120.10">
    <property type="entry name" value="Jelly Rolls"/>
    <property type="match status" value="1"/>
</dbReference>
<keyword evidence="2" id="KW-0238">DNA-binding</keyword>
<feature type="domain" description="HTH crp-type" evidence="5">
    <location>
        <begin position="134"/>
        <end position="202"/>
    </location>
</feature>
<dbReference type="RefSeq" id="WP_017747156.1">
    <property type="nucleotide sequence ID" value="NZ_KQ976354.1"/>
</dbReference>
<evidence type="ECO:0000259" key="5">
    <source>
        <dbReference type="PROSITE" id="PS51063"/>
    </source>
</evidence>
<dbReference type="GO" id="GO:0003677">
    <property type="term" value="F:DNA binding"/>
    <property type="evidence" value="ECO:0007669"/>
    <property type="project" value="UniProtKB-KW"/>
</dbReference>
<dbReference type="SUPFAM" id="SSF46785">
    <property type="entry name" value="Winged helix' DNA-binding domain"/>
    <property type="match status" value="1"/>
</dbReference>
<keyword evidence="7" id="KW-1185">Reference proteome</keyword>
<evidence type="ECO:0000256" key="1">
    <source>
        <dbReference type="ARBA" id="ARBA00023015"/>
    </source>
</evidence>
<dbReference type="STRING" id="128403.WA1_28785"/>
<evidence type="ECO:0000259" key="4">
    <source>
        <dbReference type="PROSITE" id="PS50042"/>
    </source>
</evidence>
<dbReference type="InterPro" id="IPR018490">
    <property type="entry name" value="cNMP-bd_dom_sf"/>
</dbReference>
<dbReference type="EMBL" id="ANNX02000031">
    <property type="protein sequence ID" value="KYC39961.1"/>
    <property type="molecule type" value="Genomic_DNA"/>
</dbReference>
<dbReference type="Pfam" id="PF00027">
    <property type="entry name" value="cNMP_binding"/>
    <property type="match status" value="1"/>
</dbReference>
<dbReference type="PROSITE" id="PS51063">
    <property type="entry name" value="HTH_CRP_2"/>
    <property type="match status" value="1"/>
</dbReference>
<dbReference type="AlphaFoldDB" id="A0A139X5H1"/>
<protein>
    <recommendedName>
        <fullName evidence="8">Crp/Fnr family transcriptional regulator</fullName>
    </recommendedName>
</protein>
<dbReference type="InterPro" id="IPR014710">
    <property type="entry name" value="RmlC-like_jellyroll"/>
</dbReference>
<feature type="domain" description="Cyclic nucleotide-binding" evidence="4">
    <location>
        <begin position="1"/>
        <end position="83"/>
    </location>
</feature>
<dbReference type="GO" id="GO:0005829">
    <property type="term" value="C:cytosol"/>
    <property type="evidence" value="ECO:0007669"/>
    <property type="project" value="TreeGrafter"/>
</dbReference>
<dbReference type="InterPro" id="IPR036390">
    <property type="entry name" value="WH_DNA-bd_sf"/>
</dbReference>
<evidence type="ECO:0000313" key="6">
    <source>
        <dbReference type="EMBL" id="KYC39961.1"/>
    </source>
</evidence>
<comment type="caution">
    <text evidence="6">The sequence shown here is derived from an EMBL/GenBank/DDBJ whole genome shotgun (WGS) entry which is preliminary data.</text>
</comment>
<evidence type="ECO:0000256" key="2">
    <source>
        <dbReference type="ARBA" id="ARBA00023125"/>
    </source>
</evidence>
<keyword evidence="3" id="KW-0804">Transcription</keyword>
<dbReference type="InterPro" id="IPR000595">
    <property type="entry name" value="cNMP-bd_dom"/>
</dbReference>
<accession>A0A139X5H1</accession>